<name>A0A1F5F7E3_9BACT</name>
<dbReference type="Proteomes" id="UP000176191">
    <property type="component" value="Unassembled WGS sequence"/>
</dbReference>
<dbReference type="EMBL" id="MFAK01000002">
    <property type="protein sequence ID" value="OGD75533.1"/>
    <property type="molecule type" value="Genomic_DNA"/>
</dbReference>
<keyword evidence="2 5" id="KW-0689">Ribosomal protein</keyword>
<accession>A0A1F5F7E3</accession>
<evidence type="ECO:0000313" key="8">
    <source>
        <dbReference type="EMBL" id="OGD75533.1"/>
    </source>
</evidence>
<dbReference type="PANTHER" id="PTHR14413">
    <property type="entry name" value="RIBOSOMAL PROTEIN L17"/>
    <property type="match status" value="1"/>
</dbReference>
<dbReference type="AlphaFoldDB" id="A0A1F5F7E3"/>
<dbReference type="GO" id="GO:0006412">
    <property type="term" value="P:translation"/>
    <property type="evidence" value="ECO:0007669"/>
    <property type="project" value="InterPro"/>
</dbReference>
<keyword evidence="3 5" id="KW-0687">Ribonucleoprotein</keyword>
<evidence type="ECO:0000313" key="9">
    <source>
        <dbReference type="Proteomes" id="UP000176191"/>
    </source>
</evidence>
<dbReference type="NCBIfam" id="TIGR00059">
    <property type="entry name" value="L17"/>
    <property type="match status" value="1"/>
</dbReference>
<dbReference type="Pfam" id="PF01196">
    <property type="entry name" value="Ribosomal_L17"/>
    <property type="match status" value="1"/>
</dbReference>
<dbReference type="Gene3D" id="3.90.1030.10">
    <property type="entry name" value="Ribosomal protein L17"/>
    <property type="match status" value="1"/>
</dbReference>
<dbReference type="InterPro" id="IPR000456">
    <property type="entry name" value="Ribosomal_bL17"/>
</dbReference>
<dbReference type="PANTHER" id="PTHR14413:SF16">
    <property type="entry name" value="LARGE RIBOSOMAL SUBUNIT PROTEIN BL17M"/>
    <property type="match status" value="1"/>
</dbReference>
<dbReference type="GO" id="GO:0022625">
    <property type="term" value="C:cytosolic large ribosomal subunit"/>
    <property type="evidence" value="ECO:0007669"/>
    <property type="project" value="TreeGrafter"/>
</dbReference>
<comment type="caution">
    <text evidence="8">The sequence shown here is derived from an EMBL/GenBank/DDBJ whole genome shotgun (WGS) entry which is preliminary data.</text>
</comment>
<gene>
    <name evidence="8" type="ORF">A2228_03475</name>
</gene>
<evidence type="ECO:0000256" key="3">
    <source>
        <dbReference type="ARBA" id="ARBA00023274"/>
    </source>
</evidence>
<dbReference type="GO" id="GO:0003735">
    <property type="term" value="F:structural constituent of ribosome"/>
    <property type="evidence" value="ECO:0007669"/>
    <property type="project" value="InterPro"/>
</dbReference>
<dbReference type="SUPFAM" id="SSF64263">
    <property type="entry name" value="Prokaryotic ribosomal protein L17"/>
    <property type="match status" value="1"/>
</dbReference>
<feature type="region of interest" description="Disordered" evidence="7">
    <location>
        <begin position="125"/>
        <end position="174"/>
    </location>
</feature>
<organism evidence="8 9">
    <name type="scientific">Candidatus Collierbacteria bacterium RIFOXYA2_FULL_46_10</name>
    <dbReference type="NCBI Taxonomy" id="1817726"/>
    <lineage>
        <taxon>Bacteria</taxon>
        <taxon>Candidatus Collieribacteriota</taxon>
    </lineage>
</organism>
<protein>
    <recommendedName>
        <fullName evidence="4 6">50S ribosomal protein L17</fullName>
    </recommendedName>
</protein>
<evidence type="ECO:0000256" key="7">
    <source>
        <dbReference type="SAM" id="MobiDB-lite"/>
    </source>
</evidence>
<sequence length="174" mass="18930">MKKQISHYRLGRDSQQRQALFRSLVISLIEKESLQTTFAKASAVQPIFEKLLTQALAGTLASTRRVHSFVQQKRATAKLIKVIAPRYSAAKSGGYTRLTPIRVRLGDNSKMVRLALTKQALPVTPTKSSVAPAESPASTPVKTSPILPKLTAPKTTKVSSVKLAPSRAGKRGDR</sequence>
<evidence type="ECO:0000256" key="1">
    <source>
        <dbReference type="ARBA" id="ARBA00008777"/>
    </source>
</evidence>
<evidence type="ECO:0000256" key="4">
    <source>
        <dbReference type="ARBA" id="ARBA00035494"/>
    </source>
</evidence>
<reference evidence="8 9" key="1">
    <citation type="journal article" date="2016" name="Nat. Commun.">
        <title>Thousands of microbial genomes shed light on interconnected biogeochemical processes in an aquifer system.</title>
        <authorList>
            <person name="Anantharaman K."/>
            <person name="Brown C.T."/>
            <person name="Hug L.A."/>
            <person name="Sharon I."/>
            <person name="Castelle C.J."/>
            <person name="Probst A.J."/>
            <person name="Thomas B.C."/>
            <person name="Singh A."/>
            <person name="Wilkins M.J."/>
            <person name="Karaoz U."/>
            <person name="Brodie E.L."/>
            <person name="Williams K.H."/>
            <person name="Hubbard S.S."/>
            <person name="Banfield J.F."/>
        </authorList>
    </citation>
    <scope>NUCLEOTIDE SEQUENCE [LARGE SCALE GENOMIC DNA]</scope>
</reference>
<evidence type="ECO:0000256" key="5">
    <source>
        <dbReference type="RuleBase" id="RU000660"/>
    </source>
</evidence>
<evidence type="ECO:0000256" key="2">
    <source>
        <dbReference type="ARBA" id="ARBA00022980"/>
    </source>
</evidence>
<evidence type="ECO:0000256" key="6">
    <source>
        <dbReference type="RuleBase" id="RU000661"/>
    </source>
</evidence>
<proteinExistence type="inferred from homology"/>
<comment type="similarity">
    <text evidence="1 5">Belongs to the bacterial ribosomal protein bL17 family.</text>
</comment>
<dbReference type="InterPro" id="IPR036373">
    <property type="entry name" value="Ribosomal_bL17_sf"/>
</dbReference>